<sequence length="82" mass="9099">MLYLLNRLCYHRVRLVGKGCRNTQSDFPSSVPLKQVIWGPERPVASGEKLTNHVPPLPATSAFPVSSDEQGHESAQVDQLDE</sequence>
<evidence type="ECO:0000313" key="3">
    <source>
        <dbReference type="Proteomes" id="UP001063166"/>
    </source>
</evidence>
<accession>A0A9P3PVU8</accession>
<feature type="region of interest" description="Disordered" evidence="1">
    <location>
        <begin position="57"/>
        <end position="82"/>
    </location>
</feature>
<organism evidence="2 3">
    <name type="scientific">Lyophyllum shimeji</name>
    <name type="common">Hon-shimeji</name>
    <name type="synonym">Tricholoma shimeji</name>
    <dbReference type="NCBI Taxonomy" id="47721"/>
    <lineage>
        <taxon>Eukaryota</taxon>
        <taxon>Fungi</taxon>
        <taxon>Dikarya</taxon>
        <taxon>Basidiomycota</taxon>
        <taxon>Agaricomycotina</taxon>
        <taxon>Agaricomycetes</taxon>
        <taxon>Agaricomycetidae</taxon>
        <taxon>Agaricales</taxon>
        <taxon>Tricholomatineae</taxon>
        <taxon>Lyophyllaceae</taxon>
        <taxon>Lyophyllum</taxon>
    </lineage>
</organism>
<comment type="caution">
    <text evidence="2">The sequence shown here is derived from an EMBL/GenBank/DDBJ whole genome shotgun (WGS) entry which is preliminary data.</text>
</comment>
<dbReference type="Proteomes" id="UP001063166">
    <property type="component" value="Unassembled WGS sequence"/>
</dbReference>
<evidence type="ECO:0000313" key="2">
    <source>
        <dbReference type="EMBL" id="GLB42528.1"/>
    </source>
</evidence>
<keyword evidence="3" id="KW-1185">Reference proteome</keyword>
<proteinExistence type="predicted"/>
<evidence type="ECO:0000256" key="1">
    <source>
        <dbReference type="SAM" id="MobiDB-lite"/>
    </source>
</evidence>
<dbReference type="EMBL" id="BRPK01000011">
    <property type="protein sequence ID" value="GLB42528.1"/>
    <property type="molecule type" value="Genomic_DNA"/>
</dbReference>
<gene>
    <name evidence="2" type="ORF">LshimejAT787_1105430</name>
</gene>
<reference evidence="2" key="1">
    <citation type="submission" date="2022-07" db="EMBL/GenBank/DDBJ databases">
        <title>The genome of Lyophyllum shimeji provides insight into the initial evolution of ectomycorrhizal fungal genome.</title>
        <authorList>
            <person name="Kobayashi Y."/>
            <person name="Shibata T."/>
            <person name="Hirakawa H."/>
            <person name="Shigenobu S."/>
            <person name="Nishiyama T."/>
            <person name="Yamada A."/>
            <person name="Hasebe M."/>
            <person name="Kawaguchi M."/>
        </authorList>
    </citation>
    <scope>NUCLEOTIDE SEQUENCE</scope>
    <source>
        <strain evidence="2">AT787</strain>
    </source>
</reference>
<name>A0A9P3PVU8_LYOSH</name>
<protein>
    <submittedName>
        <fullName evidence="2">Uncharacterized protein</fullName>
    </submittedName>
</protein>
<dbReference type="AlphaFoldDB" id="A0A9P3PVU8"/>